<reference evidence="8 9" key="1">
    <citation type="submission" date="2014-05" db="EMBL/GenBank/DDBJ databases">
        <title>Draft genome sequence of Amycolatopsis rifamycinica DSM 46095.</title>
        <authorList>
            <person name="Lal R."/>
            <person name="Saxena A."/>
            <person name="Kumari R."/>
            <person name="Mukherjee U."/>
            <person name="Singh P."/>
            <person name="Sangwan N."/>
            <person name="Mahato N.K."/>
        </authorList>
    </citation>
    <scope>NUCLEOTIDE SEQUENCE [LARGE SCALE GENOMIC DNA]</scope>
    <source>
        <strain evidence="8 9">DSM 46095</strain>
    </source>
</reference>
<evidence type="ECO:0000256" key="3">
    <source>
        <dbReference type="ARBA" id="ARBA00022989"/>
    </source>
</evidence>
<feature type="compositionally biased region" description="Basic and acidic residues" evidence="6">
    <location>
        <begin position="1"/>
        <end position="10"/>
    </location>
</feature>
<evidence type="ECO:0000256" key="7">
    <source>
        <dbReference type="SAM" id="Phobius"/>
    </source>
</evidence>
<feature type="region of interest" description="Disordered" evidence="6">
    <location>
        <begin position="1"/>
        <end position="26"/>
    </location>
</feature>
<evidence type="ECO:0000313" key="8">
    <source>
        <dbReference type="EMBL" id="KDN22594.1"/>
    </source>
</evidence>
<comment type="caution">
    <text evidence="8">The sequence shown here is derived from an EMBL/GenBank/DDBJ whole genome shotgun (WGS) entry which is preliminary data.</text>
</comment>
<dbReference type="GO" id="GO:0015499">
    <property type="term" value="F:formate transmembrane transporter activity"/>
    <property type="evidence" value="ECO:0007669"/>
    <property type="project" value="TreeGrafter"/>
</dbReference>
<dbReference type="AlphaFoldDB" id="A0A066UEL9"/>
<dbReference type="PANTHER" id="PTHR30520:SF6">
    <property type="entry name" value="FORMATE_NITRATE FAMILY TRANSPORTER (EUROFUNG)"/>
    <property type="match status" value="1"/>
</dbReference>
<evidence type="ECO:0000256" key="6">
    <source>
        <dbReference type="SAM" id="MobiDB-lite"/>
    </source>
</evidence>
<accession>A0A066UEL9</accession>
<dbReference type="GO" id="GO:0005886">
    <property type="term" value="C:plasma membrane"/>
    <property type="evidence" value="ECO:0007669"/>
    <property type="project" value="TreeGrafter"/>
</dbReference>
<organism evidence="8 9">
    <name type="scientific">Amycolatopsis rifamycinica</name>
    <dbReference type="NCBI Taxonomy" id="287986"/>
    <lineage>
        <taxon>Bacteria</taxon>
        <taxon>Bacillati</taxon>
        <taxon>Actinomycetota</taxon>
        <taxon>Actinomycetes</taxon>
        <taxon>Pseudonocardiales</taxon>
        <taxon>Pseudonocardiaceae</taxon>
        <taxon>Amycolatopsis</taxon>
    </lineage>
</organism>
<dbReference type="Proteomes" id="UP000027345">
    <property type="component" value="Unassembled WGS sequence"/>
</dbReference>
<dbReference type="OrthoDB" id="3374311at2"/>
<evidence type="ECO:0000256" key="2">
    <source>
        <dbReference type="ARBA" id="ARBA00022692"/>
    </source>
</evidence>
<gene>
    <name evidence="8" type="ORF">DV20_08660</name>
</gene>
<feature type="transmembrane region" description="Helical" evidence="7">
    <location>
        <begin position="45"/>
        <end position="69"/>
    </location>
</feature>
<keyword evidence="9" id="KW-1185">Reference proteome</keyword>
<protein>
    <submittedName>
        <fullName evidence="8">Formate transporter</fullName>
    </submittedName>
</protein>
<feature type="transmembrane region" description="Helical" evidence="7">
    <location>
        <begin position="75"/>
        <end position="93"/>
    </location>
</feature>
<evidence type="ECO:0000256" key="4">
    <source>
        <dbReference type="ARBA" id="ARBA00023136"/>
    </source>
</evidence>
<dbReference type="EMBL" id="JMQI01000016">
    <property type="protein sequence ID" value="KDN22594.1"/>
    <property type="molecule type" value="Genomic_DNA"/>
</dbReference>
<sequence length="276" mass="29240">MRGDSSHEHGNLPMRSPAGSRDEPELEEAFDRIVGEGRDRLGRPLLPLVATGLLGGVDVAVGVLAYLVVEHETGRPLLASVAFTIGFIALLLARSELFTENFLVPVTALAAGKGTWPRLLRLWLVTLVANLAGGFVMAGMIVVALPHLRDTAAANGLHYATLGVSWRSLLLAVLAGAVITLMTRMQHASDDLGVKIIAAVAMSFLLVGAQLFHSVLDSIIMFAGLLSGSARYSWGAWALALAWSSLGNILGGIGLVTSIRLLRVSHRVEEAQDDPA</sequence>
<feature type="transmembrane region" description="Helical" evidence="7">
    <location>
        <begin position="122"/>
        <end position="144"/>
    </location>
</feature>
<keyword evidence="4 7" id="KW-0472">Membrane</keyword>
<dbReference type="Gene3D" id="1.20.1080.10">
    <property type="entry name" value="Glycerol uptake facilitator protein"/>
    <property type="match status" value="1"/>
</dbReference>
<keyword evidence="2 7" id="KW-0812">Transmembrane</keyword>
<evidence type="ECO:0000313" key="9">
    <source>
        <dbReference type="Proteomes" id="UP000027345"/>
    </source>
</evidence>
<keyword evidence="3 7" id="KW-1133">Transmembrane helix</keyword>
<dbReference type="Pfam" id="PF01226">
    <property type="entry name" value="Form_Nir_trans"/>
    <property type="match status" value="1"/>
</dbReference>
<dbReference type="InterPro" id="IPR023271">
    <property type="entry name" value="Aquaporin-like"/>
</dbReference>
<dbReference type="InterPro" id="IPR000292">
    <property type="entry name" value="For/NO2_transpt"/>
</dbReference>
<proteinExistence type="inferred from homology"/>
<feature type="transmembrane region" description="Helical" evidence="7">
    <location>
        <begin position="164"/>
        <end position="182"/>
    </location>
</feature>
<comment type="subcellular location">
    <subcellularLocation>
        <location evidence="1">Membrane</location>
        <topology evidence="1">Multi-pass membrane protein</topology>
    </subcellularLocation>
</comment>
<feature type="transmembrane region" description="Helical" evidence="7">
    <location>
        <begin position="194"/>
        <end position="216"/>
    </location>
</feature>
<dbReference type="STRING" id="287986.DV20_08660"/>
<dbReference type="eggNOG" id="COG2116">
    <property type="taxonomic scope" value="Bacteria"/>
</dbReference>
<name>A0A066UEL9_9PSEU</name>
<comment type="similarity">
    <text evidence="5">Belongs to the FNT transporter (TC 1.A.16) family.</text>
</comment>
<evidence type="ECO:0000256" key="5">
    <source>
        <dbReference type="ARBA" id="ARBA00049660"/>
    </source>
</evidence>
<feature type="transmembrane region" description="Helical" evidence="7">
    <location>
        <begin position="236"/>
        <end position="257"/>
    </location>
</feature>
<evidence type="ECO:0000256" key="1">
    <source>
        <dbReference type="ARBA" id="ARBA00004141"/>
    </source>
</evidence>
<dbReference type="PANTHER" id="PTHR30520">
    <property type="entry name" value="FORMATE TRANSPORTER-RELATED"/>
    <property type="match status" value="1"/>
</dbReference>